<dbReference type="SUPFAM" id="SSF50998">
    <property type="entry name" value="Quinoprotein alcohol dehydrogenase-like"/>
    <property type="match status" value="1"/>
</dbReference>
<evidence type="ECO:0000259" key="3">
    <source>
        <dbReference type="Pfam" id="PF13360"/>
    </source>
</evidence>
<feature type="transmembrane region" description="Helical" evidence="2">
    <location>
        <begin position="134"/>
        <end position="154"/>
    </location>
</feature>
<keyword evidence="2" id="KW-0812">Transmembrane</keyword>
<evidence type="ECO:0000313" key="5">
    <source>
        <dbReference type="Proteomes" id="UP001171902"/>
    </source>
</evidence>
<proteinExistence type="predicted"/>
<dbReference type="RefSeq" id="WP_289957688.1">
    <property type="nucleotide sequence ID" value="NZ_JAUEMJ010000003.1"/>
</dbReference>
<sequence>MSHSASGTGRSSTVASPAGQSGGTSRSGRPLARVFLRASGITALVCWALLLVWASFGTGPSSGSSGVYMIIGTVGSVLLVAVVIATAATHAGLRTIIAALFAAVVAAVLGWSVYSSMPEAGPGQFITHRAGVAALAYVFGVVGGGLLALSEFVVEGYSGGRAPAPKQLRRKVGVLASAIVVMLAAALAPAMQLWAELANQDVLVGDAAATGSATDPGLDSLADLAGVGRFTDTPYGLLRTDHPAEPTPQAVTMLDPATGAAVWYHRRWNWLSSQPPVLSQAQDLVALTGPRADNNGDFQTRVLGARDGDEVATADFDGSPGVLLGLAPDRLLYTKDKSETFSVYDFGGGLEWEAAMPDGCEGTAAQLAGGRALVLADCVPAPDRSVARDIVLAFDLDDGAPAWQREIERGAVVVPESFLVTEDSIVLDSRIEHRVTDGPFSARRFEHQLIAYAIADGAERWRVEDQTFGSTNSSACGGTLHLSQPTSTAASGVTAGGEAKAQVPASERRTVQIIECFTAKDREGSWLGVMAYDADTGERLYRRAVRLGFTPLDPEVARGWAAVLPDNRAMLAADLSLDPTRPECRLYEVTEGRASEVPFAAESADGTPIPANWCHDAQLSPLGTGAAVSFVDEDGTRGIVVVE</sequence>
<dbReference type="Proteomes" id="UP001171902">
    <property type="component" value="Unassembled WGS sequence"/>
</dbReference>
<accession>A0ABT7YQ99</accession>
<feature type="transmembrane region" description="Helical" evidence="2">
    <location>
        <begin position="66"/>
        <end position="88"/>
    </location>
</feature>
<comment type="caution">
    <text evidence="4">The sequence shown here is derived from an EMBL/GenBank/DDBJ whole genome shotgun (WGS) entry which is preliminary data.</text>
</comment>
<dbReference type="EMBL" id="JAUEMJ010000003">
    <property type="protein sequence ID" value="MDN3240773.1"/>
    <property type="molecule type" value="Genomic_DNA"/>
</dbReference>
<evidence type="ECO:0000256" key="1">
    <source>
        <dbReference type="SAM" id="MobiDB-lite"/>
    </source>
</evidence>
<evidence type="ECO:0000256" key="2">
    <source>
        <dbReference type="SAM" id="Phobius"/>
    </source>
</evidence>
<protein>
    <submittedName>
        <fullName evidence="4">PQQ-binding-like beta-propeller repeat protein</fullName>
    </submittedName>
</protein>
<feature type="region of interest" description="Disordered" evidence="1">
    <location>
        <begin position="1"/>
        <end position="28"/>
    </location>
</feature>
<evidence type="ECO:0000313" key="4">
    <source>
        <dbReference type="EMBL" id="MDN3240773.1"/>
    </source>
</evidence>
<keyword evidence="2" id="KW-1133">Transmembrane helix</keyword>
<name>A0ABT7YQ99_9ACTN</name>
<feature type="transmembrane region" description="Helical" evidence="2">
    <location>
        <begin position="174"/>
        <end position="195"/>
    </location>
</feature>
<keyword evidence="2" id="KW-0472">Membrane</keyword>
<feature type="transmembrane region" description="Helical" evidence="2">
    <location>
        <begin position="34"/>
        <end position="54"/>
    </location>
</feature>
<reference evidence="4" key="1">
    <citation type="submission" date="2023-06" db="EMBL/GenBank/DDBJ databases">
        <title>Gycomyces niveus sp.nov., a novel actinomycete isolated from soil in Shouguang.</title>
        <authorList>
            <person name="Yang X."/>
            <person name="Zhao J."/>
        </authorList>
    </citation>
    <scope>NUCLEOTIDE SEQUENCE</scope>
    <source>
        <strain evidence="4">NEAU C2</strain>
    </source>
</reference>
<dbReference type="InterPro" id="IPR011047">
    <property type="entry name" value="Quinoprotein_ADH-like_sf"/>
</dbReference>
<feature type="compositionally biased region" description="Polar residues" evidence="1">
    <location>
        <begin position="1"/>
        <end position="27"/>
    </location>
</feature>
<feature type="transmembrane region" description="Helical" evidence="2">
    <location>
        <begin position="95"/>
        <end position="114"/>
    </location>
</feature>
<keyword evidence="5" id="KW-1185">Reference proteome</keyword>
<feature type="domain" description="Pyrrolo-quinoline quinone repeat" evidence="3">
    <location>
        <begin position="251"/>
        <end position="463"/>
    </location>
</feature>
<gene>
    <name evidence="4" type="ORF">QWI33_13635</name>
</gene>
<organism evidence="4 5">
    <name type="scientific">Glycomyces tritici</name>
    <dbReference type="NCBI Taxonomy" id="2665176"/>
    <lineage>
        <taxon>Bacteria</taxon>
        <taxon>Bacillati</taxon>
        <taxon>Actinomycetota</taxon>
        <taxon>Actinomycetes</taxon>
        <taxon>Glycomycetales</taxon>
        <taxon>Glycomycetaceae</taxon>
        <taxon>Glycomyces</taxon>
    </lineage>
</organism>
<dbReference type="InterPro" id="IPR002372">
    <property type="entry name" value="PQQ_rpt_dom"/>
</dbReference>
<dbReference type="Pfam" id="PF13360">
    <property type="entry name" value="PQQ_2"/>
    <property type="match status" value="1"/>
</dbReference>